<dbReference type="RefSeq" id="WP_195403273.1">
    <property type="nucleotide sequence ID" value="NZ_CAKWAZ010000008.1"/>
</dbReference>
<name>A0A1Q6F7X4_9BACT</name>
<dbReference type="InterPro" id="IPR012093">
    <property type="entry name" value="Pirin"/>
</dbReference>
<feature type="binding site" evidence="2">
    <location>
        <position position="104"/>
    </location>
    <ligand>
        <name>Fe cation</name>
        <dbReference type="ChEBI" id="CHEBI:24875"/>
    </ligand>
</feature>
<reference evidence="6 7" key="1">
    <citation type="journal article" date="2016" name="Nat. Biotechnol.">
        <title>Measurement of bacterial replication rates in microbial communities.</title>
        <authorList>
            <person name="Brown C.T."/>
            <person name="Olm M.R."/>
            <person name="Thomas B.C."/>
            <person name="Banfield J.F."/>
        </authorList>
    </citation>
    <scope>NUCLEOTIDE SEQUENCE [LARGE SCALE GENOMIC DNA]</scope>
    <source>
        <strain evidence="6">CAG:67_53_122</strain>
    </source>
</reference>
<feature type="binding site" evidence="2">
    <location>
        <position position="58"/>
    </location>
    <ligand>
        <name>Fe cation</name>
        <dbReference type="ChEBI" id="CHEBI:24875"/>
    </ligand>
</feature>
<feature type="binding site" evidence="2">
    <location>
        <position position="102"/>
    </location>
    <ligand>
        <name>Fe cation</name>
        <dbReference type="ChEBI" id="CHEBI:24875"/>
    </ligand>
</feature>
<dbReference type="GO" id="GO:0046872">
    <property type="term" value="F:metal ion binding"/>
    <property type="evidence" value="ECO:0007669"/>
    <property type="project" value="UniProtKB-KW"/>
</dbReference>
<dbReference type="InterPro" id="IPR041602">
    <property type="entry name" value="Quercetinase_C"/>
</dbReference>
<comment type="cofactor">
    <cofactor evidence="2">
        <name>Fe cation</name>
        <dbReference type="ChEBI" id="CHEBI:24875"/>
    </cofactor>
    <text evidence="2">Binds 1 Fe cation per subunit.</text>
</comment>
<dbReference type="Pfam" id="PF02678">
    <property type="entry name" value="Pirin"/>
    <property type="match status" value="1"/>
</dbReference>
<gene>
    <name evidence="6" type="ORF">BHV66_04575</name>
</gene>
<dbReference type="Pfam" id="PF17954">
    <property type="entry name" value="Pirin_C_2"/>
    <property type="match status" value="1"/>
</dbReference>
<evidence type="ECO:0008006" key="8">
    <source>
        <dbReference type="Google" id="ProtNLM"/>
    </source>
</evidence>
<evidence type="ECO:0000313" key="6">
    <source>
        <dbReference type="EMBL" id="OKY94936.1"/>
    </source>
</evidence>
<dbReference type="InterPro" id="IPR011051">
    <property type="entry name" value="RmlC_Cupin_sf"/>
</dbReference>
<comment type="caution">
    <text evidence="6">The sequence shown here is derived from an EMBL/GenBank/DDBJ whole genome shotgun (WGS) entry which is preliminary data.</text>
</comment>
<comment type="similarity">
    <text evidence="1 3">Belongs to the pirin family.</text>
</comment>
<feature type="domain" description="Pirin N-terminal" evidence="4">
    <location>
        <begin position="12"/>
        <end position="120"/>
    </location>
</feature>
<keyword evidence="2" id="KW-0479">Metal-binding</keyword>
<dbReference type="EMBL" id="MNQH01000024">
    <property type="protein sequence ID" value="OKY94936.1"/>
    <property type="molecule type" value="Genomic_DNA"/>
</dbReference>
<evidence type="ECO:0000256" key="2">
    <source>
        <dbReference type="PIRSR" id="PIRSR006232-1"/>
    </source>
</evidence>
<accession>A0A1Q6F7X4</accession>
<evidence type="ECO:0000259" key="4">
    <source>
        <dbReference type="Pfam" id="PF02678"/>
    </source>
</evidence>
<dbReference type="PANTHER" id="PTHR43212:SF3">
    <property type="entry name" value="QUERCETIN 2,3-DIOXYGENASE"/>
    <property type="match status" value="1"/>
</dbReference>
<dbReference type="PIRSF" id="PIRSF006232">
    <property type="entry name" value="Pirin"/>
    <property type="match status" value="1"/>
</dbReference>
<evidence type="ECO:0000313" key="7">
    <source>
        <dbReference type="Proteomes" id="UP000187417"/>
    </source>
</evidence>
<dbReference type="Proteomes" id="UP000187417">
    <property type="component" value="Unassembled WGS sequence"/>
</dbReference>
<organism evidence="6 7">
    <name type="scientific">Alistipes putredinis</name>
    <dbReference type="NCBI Taxonomy" id="28117"/>
    <lineage>
        <taxon>Bacteria</taxon>
        <taxon>Pseudomonadati</taxon>
        <taxon>Bacteroidota</taxon>
        <taxon>Bacteroidia</taxon>
        <taxon>Bacteroidales</taxon>
        <taxon>Rikenellaceae</taxon>
        <taxon>Alistipes</taxon>
    </lineage>
</organism>
<dbReference type="AlphaFoldDB" id="A0A1Q6F7X4"/>
<dbReference type="SUPFAM" id="SSF51182">
    <property type="entry name" value="RmlC-like cupins"/>
    <property type="match status" value="1"/>
</dbReference>
<keyword evidence="2" id="KW-0408">Iron</keyword>
<feature type="domain" description="Quercetin 2,3-dioxygenase C-terminal cupin" evidence="5">
    <location>
        <begin position="153"/>
        <end position="233"/>
    </location>
</feature>
<dbReference type="CDD" id="cd02910">
    <property type="entry name" value="cupin_Yhhw_N"/>
    <property type="match status" value="1"/>
</dbReference>
<evidence type="ECO:0000259" key="5">
    <source>
        <dbReference type="Pfam" id="PF17954"/>
    </source>
</evidence>
<sequence length="236" mass="26688">MKKVIHRAGTRGHSDHGWLDSYHTFSFADYHDPERIHFGALRVLNDDTVAGGEGFGAHPHDNMEIVSIPLEGELRHQDSMGHTSVLRTGEIQVMTAGTGIIHSEFNNSPNRPVKFLQIWIFPDQHGLPTRYEEITLAPARTNELRTLVAPEGNGSEHTAWIHQSAWFHTLDLERNTYEYAMRREGNGLYVFVLEGDVTVENEKLASRDGMGIWEQNDITLHTDGKASLLLIEVPMR</sequence>
<evidence type="ECO:0000256" key="3">
    <source>
        <dbReference type="RuleBase" id="RU003457"/>
    </source>
</evidence>
<protein>
    <recommendedName>
        <fullName evidence="8">Pirin family protein</fullName>
    </recommendedName>
</protein>
<dbReference type="Gene3D" id="2.60.120.10">
    <property type="entry name" value="Jelly Rolls"/>
    <property type="match status" value="2"/>
</dbReference>
<proteinExistence type="inferred from homology"/>
<dbReference type="PANTHER" id="PTHR43212">
    <property type="entry name" value="QUERCETIN 2,3-DIOXYGENASE"/>
    <property type="match status" value="1"/>
</dbReference>
<dbReference type="InterPro" id="IPR003829">
    <property type="entry name" value="Pirin_N_dom"/>
</dbReference>
<evidence type="ECO:0000256" key="1">
    <source>
        <dbReference type="ARBA" id="ARBA00008416"/>
    </source>
</evidence>
<feature type="binding site" evidence="2">
    <location>
        <position position="60"/>
    </location>
    <ligand>
        <name>Fe cation</name>
        <dbReference type="ChEBI" id="CHEBI:24875"/>
    </ligand>
</feature>
<dbReference type="InterPro" id="IPR014710">
    <property type="entry name" value="RmlC-like_jellyroll"/>
</dbReference>